<protein>
    <submittedName>
        <fullName evidence="1">Uncharacterized conserved protein YodC, DUF2158 family</fullName>
    </submittedName>
</protein>
<name>A0A1G8XQB9_9FLAO</name>
<keyword evidence="2" id="KW-1185">Reference proteome</keyword>
<dbReference type="AlphaFoldDB" id="A0A1G8XQB9"/>
<dbReference type="RefSeq" id="WP_091394777.1">
    <property type="nucleotide sequence ID" value="NZ_FNEZ01000003.1"/>
</dbReference>
<evidence type="ECO:0000313" key="1">
    <source>
        <dbReference type="EMBL" id="SDJ92791.1"/>
    </source>
</evidence>
<reference evidence="1 2" key="1">
    <citation type="submission" date="2016-10" db="EMBL/GenBank/DDBJ databases">
        <authorList>
            <person name="de Groot N.N."/>
        </authorList>
    </citation>
    <scope>NUCLEOTIDE SEQUENCE [LARGE SCALE GENOMIC DNA]</scope>
    <source>
        <strain evidence="1 2">CGMCC 1.10076</strain>
    </source>
</reference>
<dbReference type="STRING" id="1128970.SAMN04487935_2022"/>
<gene>
    <name evidence="1" type="ORF">SAMN04487935_2022</name>
</gene>
<evidence type="ECO:0000313" key="2">
    <source>
        <dbReference type="Proteomes" id="UP000199580"/>
    </source>
</evidence>
<dbReference type="EMBL" id="FNEZ01000003">
    <property type="protein sequence ID" value="SDJ92791.1"/>
    <property type="molecule type" value="Genomic_DNA"/>
</dbReference>
<dbReference type="InterPro" id="IPR019226">
    <property type="entry name" value="DUF2158"/>
</dbReference>
<organism evidence="1 2">
    <name type="scientific">Flavobacterium noncentrifugens</name>
    <dbReference type="NCBI Taxonomy" id="1128970"/>
    <lineage>
        <taxon>Bacteria</taxon>
        <taxon>Pseudomonadati</taxon>
        <taxon>Bacteroidota</taxon>
        <taxon>Flavobacteriia</taxon>
        <taxon>Flavobacteriales</taxon>
        <taxon>Flavobacteriaceae</taxon>
        <taxon>Flavobacterium</taxon>
    </lineage>
</organism>
<accession>A0A1G8XQB9</accession>
<dbReference type="Pfam" id="PF09926">
    <property type="entry name" value="DUF2158"/>
    <property type="match status" value="1"/>
</dbReference>
<proteinExistence type="predicted"/>
<sequence>MSNFKVGDVVRLKSGGPKMTISKVYNEMVEATWFLNDIPKVYDFYVNTLEIDDEDDDVIID</sequence>
<dbReference type="Proteomes" id="UP000199580">
    <property type="component" value="Unassembled WGS sequence"/>
</dbReference>